<protein>
    <recommendedName>
        <fullName evidence="3">Carboxypeptidase regulatory-like domain-containing protein</fullName>
    </recommendedName>
</protein>
<dbReference type="OrthoDB" id="1913141at2"/>
<dbReference type="STRING" id="394958.BGI42_06535"/>
<evidence type="ECO:0000313" key="1">
    <source>
        <dbReference type="EMBL" id="AOR23413.1"/>
    </source>
</evidence>
<name>A0A1D7XJ99_9CLOT</name>
<evidence type="ECO:0000313" key="2">
    <source>
        <dbReference type="Proteomes" id="UP000094652"/>
    </source>
</evidence>
<dbReference type="AlphaFoldDB" id="A0A1D7XJ99"/>
<dbReference type="KEGG" id="ctae:BGI42_06535"/>
<proteinExistence type="predicted"/>
<keyword evidence="2" id="KW-1185">Reference proteome</keyword>
<dbReference type="SUPFAM" id="SSF49464">
    <property type="entry name" value="Carboxypeptidase regulatory domain-like"/>
    <property type="match status" value="1"/>
</dbReference>
<accession>A0A1D7XJ99</accession>
<evidence type="ECO:0008006" key="3">
    <source>
        <dbReference type="Google" id="ProtNLM"/>
    </source>
</evidence>
<dbReference type="EMBL" id="CP017253">
    <property type="protein sequence ID" value="AOR23413.1"/>
    <property type="molecule type" value="Genomic_DNA"/>
</dbReference>
<gene>
    <name evidence="1" type="ORF">BGI42_06535</name>
</gene>
<reference evidence="2" key="1">
    <citation type="submission" date="2016-09" db="EMBL/GenBank/DDBJ databases">
        <title>Genomics of Clostridium taeniosporum, an organism which forms endospores with ribbon-like appendages.</title>
        <authorList>
            <person name="Walker J.R."/>
        </authorList>
    </citation>
    <scope>NUCLEOTIDE SEQUENCE [LARGE SCALE GENOMIC DNA]</scope>
    <source>
        <strain evidence="2">1/k</strain>
    </source>
</reference>
<dbReference type="Proteomes" id="UP000094652">
    <property type="component" value="Chromosome"/>
</dbReference>
<dbReference type="InterPro" id="IPR008969">
    <property type="entry name" value="CarboxyPept-like_regulatory"/>
</dbReference>
<sequence length="102" mass="11639">MSWHKEILISPKELKGCCVLNKKIIIKKTMEVLITGKIVNQYGDPLSKAVVYITQVDNSYYSPGIKEYGYLITNEQGEYAMVVPCNSNLDYVLEVYEPIVRC</sequence>
<organism evidence="1 2">
    <name type="scientific">Clostridium taeniosporum</name>
    <dbReference type="NCBI Taxonomy" id="394958"/>
    <lineage>
        <taxon>Bacteria</taxon>
        <taxon>Bacillati</taxon>
        <taxon>Bacillota</taxon>
        <taxon>Clostridia</taxon>
        <taxon>Eubacteriales</taxon>
        <taxon>Clostridiaceae</taxon>
        <taxon>Clostridium</taxon>
    </lineage>
</organism>